<evidence type="ECO:0000256" key="1">
    <source>
        <dbReference type="SAM" id="Coils"/>
    </source>
</evidence>
<evidence type="ECO:0000313" key="3">
    <source>
        <dbReference type="EMBL" id="GMF25371.1"/>
    </source>
</evidence>
<dbReference type="OrthoDB" id="142957at2759"/>
<feature type="compositionally biased region" description="Low complexity" evidence="2">
    <location>
        <begin position="578"/>
        <end position="588"/>
    </location>
</feature>
<feature type="compositionally biased region" description="Low complexity" evidence="2">
    <location>
        <begin position="25"/>
        <end position="40"/>
    </location>
</feature>
<feature type="coiled-coil region" evidence="1">
    <location>
        <begin position="222"/>
        <end position="316"/>
    </location>
</feature>
<accession>A0A9W6X107</accession>
<reference evidence="3" key="1">
    <citation type="submission" date="2023-04" db="EMBL/GenBank/DDBJ databases">
        <title>Phytophthora fragariaefolia NBRC 109709.</title>
        <authorList>
            <person name="Ichikawa N."/>
            <person name="Sato H."/>
            <person name="Tonouchi N."/>
        </authorList>
    </citation>
    <scope>NUCLEOTIDE SEQUENCE</scope>
    <source>
        <strain evidence="3">NBRC 109709</strain>
    </source>
</reference>
<comment type="caution">
    <text evidence="3">The sequence shown here is derived from an EMBL/GenBank/DDBJ whole genome shotgun (WGS) entry which is preliminary data.</text>
</comment>
<organism evidence="3 4">
    <name type="scientific">Phytophthora fragariaefolia</name>
    <dbReference type="NCBI Taxonomy" id="1490495"/>
    <lineage>
        <taxon>Eukaryota</taxon>
        <taxon>Sar</taxon>
        <taxon>Stramenopiles</taxon>
        <taxon>Oomycota</taxon>
        <taxon>Peronosporomycetes</taxon>
        <taxon>Peronosporales</taxon>
        <taxon>Peronosporaceae</taxon>
        <taxon>Phytophthora</taxon>
    </lineage>
</organism>
<dbReference type="Gene3D" id="1.10.287.1490">
    <property type="match status" value="1"/>
</dbReference>
<proteinExistence type="predicted"/>
<evidence type="ECO:0000313" key="4">
    <source>
        <dbReference type="Proteomes" id="UP001165121"/>
    </source>
</evidence>
<dbReference type="PANTHER" id="PTHR45615">
    <property type="entry name" value="MYOSIN HEAVY CHAIN, NON-MUSCLE"/>
    <property type="match status" value="1"/>
</dbReference>
<gene>
    <name evidence="3" type="ORF">Pfra01_000452500</name>
</gene>
<evidence type="ECO:0000256" key="2">
    <source>
        <dbReference type="SAM" id="MobiDB-lite"/>
    </source>
</evidence>
<name>A0A9W6X107_9STRA</name>
<dbReference type="EMBL" id="BSXT01000356">
    <property type="protein sequence ID" value="GMF25371.1"/>
    <property type="molecule type" value="Genomic_DNA"/>
</dbReference>
<sequence>MDSRRNSSEGAADQDHDPSSPAPSPSSHDVQSSAGSPLSGLRLLSAAASSSRSGTPDHGPLPWLYVPACHVGRLRTRQRSIRATISRRHAQLHLQIVSAGTTAQACSQFCQDQHDRLQHRLERANELLALRDGDVANLEETIAHTEDRLQELKRQRVEAEDLVERLRHQVHDLESQIAALSSHPDLGSTPPPALSRRLVARDRELHELNDAHSALQQPCLALEQSEEALSEADSQLRRQTDALNRRVSRLREERDSLQESLRDAQLRCQRAEEMRQMESERVIKRRAELQAQAAHVVSMRASIARLEEQISQWRATSLENERLLQAAQQPISGHNQDREAIIQDYDSIARDRDALKQDRDAFAQDREVIVPDYLRHQEQYSNAYRRMWSIAAAMGQDVHLPDPASFATYSPASSATAGRAHKSQRTDAASSAPRDVLDLRPRSPVRKNYPSSDSAQIDDSISSASDDGNRNTADAAAEIDRPPEASKGPAISPSSDSELQEVEPEIALQNVNDTTLPEIAGPDKREAVEEKEETEDDGIDDKALSALSRSRSSLRCRGSLTPRHRALRPIIDVDGDVDSSSGSSSGNSGNEGSGAGGVGSSP</sequence>
<feature type="region of interest" description="Disordered" evidence="2">
    <location>
        <begin position="409"/>
        <end position="602"/>
    </location>
</feature>
<feature type="compositionally biased region" description="Basic and acidic residues" evidence="2">
    <location>
        <begin position="1"/>
        <end position="18"/>
    </location>
</feature>
<dbReference type="Proteomes" id="UP001165121">
    <property type="component" value="Unassembled WGS sequence"/>
</dbReference>
<keyword evidence="4" id="KW-1185">Reference proteome</keyword>
<feature type="compositionally biased region" description="Low complexity" evidence="2">
    <location>
        <begin position="544"/>
        <end position="560"/>
    </location>
</feature>
<keyword evidence="1" id="KW-0175">Coiled coil</keyword>
<dbReference type="PANTHER" id="PTHR45615:SF80">
    <property type="entry name" value="GRIP DOMAIN-CONTAINING PROTEIN"/>
    <property type="match status" value="1"/>
</dbReference>
<dbReference type="AlphaFoldDB" id="A0A9W6X107"/>
<feature type="region of interest" description="Disordered" evidence="2">
    <location>
        <begin position="1"/>
        <end position="40"/>
    </location>
</feature>
<feature type="compositionally biased region" description="Acidic residues" evidence="2">
    <location>
        <begin position="529"/>
        <end position="539"/>
    </location>
</feature>
<feature type="compositionally biased region" description="Gly residues" evidence="2">
    <location>
        <begin position="589"/>
        <end position="602"/>
    </location>
</feature>
<feature type="compositionally biased region" description="Low complexity" evidence="2">
    <location>
        <begin position="451"/>
        <end position="466"/>
    </location>
</feature>
<feature type="coiled-coil region" evidence="1">
    <location>
        <begin position="107"/>
        <end position="183"/>
    </location>
</feature>
<protein>
    <submittedName>
        <fullName evidence="3">Unnamed protein product</fullName>
    </submittedName>
</protein>